<evidence type="ECO:0000256" key="2">
    <source>
        <dbReference type="SAM" id="MobiDB-lite"/>
    </source>
</evidence>
<dbReference type="InterPro" id="IPR040759">
    <property type="entry name" value="RGS_DHEX"/>
</dbReference>
<feature type="region of interest" description="Disordered" evidence="2">
    <location>
        <begin position="615"/>
        <end position="652"/>
    </location>
</feature>
<name>A0A9J6EUH3_RHIMP</name>
<dbReference type="Gene3D" id="4.10.260.10">
    <property type="entry name" value="Transducin (heterotrimeric G protein), gamma chain"/>
    <property type="match status" value="1"/>
</dbReference>
<dbReference type="InterPro" id="IPR044926">
    <property type="entry name" value="RGS_subdomain_2"/>
</dbReference>
<feature type="region of interest" description="Disordered" evidence="2">
    <location>
        <begin position="538"/>
        <end position="565"/>
    </location>
</feature>
<keyword evidence="6" id="KW-1185">Reference proteome</keyword>
<dbReference type="EMBL" id="JABSTU010000002">
    <property type="protein sequence ID" value="KAH8037993.1"/>
    <property type="molecule type" value="Genomic_DNA"/>
</dbReference>
<dbReference type="GO" id="GO:0035556">
    <property type="term" value="P:intracellular signal transduction"/>
    <property type="evidence" value="ECO:0007669"/>
    <property type="project" value="InterPro"/>
</dbReference>
<evidence type="ECO:0008006" key="7">
    <source>
        <dbReference type="Google" id="ProtNLM"/>
    </source>
</evidence>
<dbReference type="OMA" id="WISDEAS"/>
<dbReference type="InterPro" id="IPR036284">
    <property type="entry name" value="GGL_sf"/>
</dbReference>
<dbReference type="Pfam" id="PF00615">
    <property type="entry name" value="RGS"/>
    <property type="match status" value="1"/>
</dbReference>
<dbReference type="GO" id="GO:0007186">
    <property type="term" value="P:G protein-coupled receptor signaling pathway"/>
    <property type="evidence" value="ECO:0007669"/>
    <property type="project" value="InterPro"/>
</dbReference>
<evidence type="ECO:0000256" key="1">
    <source>
        <dbReference type="ARBA" id="ARBA00022700"/>
    </source>
</evidence>
<dbReference type="InterPro" id="IPR016137">
    <property type="entry name" value="RGS"/>
</dbReference>
<dbReference type="Proteomes" id="UP000821866">
    <property type="component" value="Chromosome 10"/>
</dbReference>
<dbReference type="Pfam" id="PF18148">
    <property type="entry name" value="RGS_DHEX"/>
    <property type="match status" value="1"/>
</dbReference>
<dbReference type="AlphaFoldDB" id="A0A9J6EUH3"/>
<dbReference type="CDD" id="cd00068">
    <property type="entry name" value="GGL"/>
    <property type="match status" value="1"/>
</dbReference>
<feature type="domain" description="DEP" evidence="4">
    <location>
        <begin position="30"/>
        <end position="111"/>
    </location>
</feature>
<feature type="region of interest" description="Disordered" evidence="2">
    <location>
        <begin position="208"/>
        <end position="227"/>
    </location>
</feature>
<dbReference type="GO" id="GO:0005096">
    <property type="term" value="F:GTPase activator activity"/>
    <property type="evidence" value="ECO:0007669"/>
    <property type="project" value="TreeGrafter"/>
</dbReference>
<feature type="domain" description="RGS" evidence="3">
    <location>
        <begin position="301"/>
        <end position="417"/>
    </location>
</feature>
<evidence type="ECO:0000259" key="4">
    <source>
        <dbReference type="PROSITE" id="PS50186"/>
    </source>
</evidence>
<organism evidence="5 6">
    <name type="scientific">Rhipicephalus microplus</name>
    <name type="common">Cattle tick</name>
    <name type="synonym">Boophilus microplus</name>
    <dbReference type="NCBI Taxonomy" id="6941"/>
    <lineage>
        <taxon>Eukaryota</taxon>
        <taxon>Metazoa</taxon>
        <taxon>Ecdysozoa</taxon>
        <taxon>Arthropoda</taxon>
        <taxon>Chelicerata</taxon>
        <taxon>Arachnida</taxon>
        <taxon>Acari</taxon>
        <taxon>Parasitiformes</taxon>
        <taxon>Ixodida</taxon>
        <taxon>Ixodoidea</taxon>
        <taxon>Ixodidae</taxon>
        <taxon>Rhipicephalinae</taxon>
        <taxon>Rhipicephalus</taxon>
        <taxon>Boophilus</taxon>
    </lineage>
</organism>
<dbReference type="Gene3D" id="1.10.10.10">
    <property type="entry name" value="Winged helix-like DNA-binding domain superfamily/Winged helix DNA-binding domain"/>
    <property type="match status" value="1"/>
</dbReference>
<protein>
    <recommendedName>
        <fullName evidence="7">Regulator of G-protein signaling 7</fullName>
    </recommendedName>
</protein>
<dbReference type="GO" id="GO:0009968">
    <property type="term" value="P:negative regulation of signal transduction"/>
    <property type="evidence" value="ECO:0007669"/>
    <property type="project" value="UniProtKB-KW"/>
</dbReference>
<reference evidence="5" key="1">
    <citation type="journal article" date="2020" name="Cell">
        <title>Large-Scale Comparative Analyses of Tick Genomes Elucidate Their Genetic Diversity and Vector Capacities.</title>
        <authorList>
            <consortium name="Tick Genome and Microbiome Consortium (TIGMIC)"/>
            <person name="Jia N."/>
            <person name="Wang J."/>
            <person name="Shi W."/>
            <person name="Du L."/>
            <person name="Sun Y."/>
            <person name="Zhan W."/>
            <person name="Jiang J.F."/>
            <person name="Wang Q."/>
            <person name="Zhang B."/>
            <person name="Ji P."/>
            <person name="Bell-Sakyi L."/>
            <person name="Cui X.M."/>
            <person name="Yuan T.T."/>
            <person name="Jiang B.G."/>
            <person name="Yang W.F."/>
            <person name="Lam T.T."/>
            <person name="Chang Q.C."/>
            <person name="Ding S.J."/>
            <person name="Wang X.J."/>
            <person name="Zhu J.G."/>
            <person name="Ruan X.D."/>
            <person name="Zhao L."/>
            <person name="Wei J.T."/>
            <person name="Ye R.Z."/>
            <person name="Que T.C."/>
            <person name="Du C.H."/>
            <person name="Zhou Y.H."/>
            <person name="Cheng J.X."/>
            <person name="Dai P.F."/>
            <person name="Guo W.B."/>
            <person name="Han X.H."/>
            <person name="Huang E.J."/>
            <person name="Li L.F."/>
            <person name="Wei W."/>
            <person name="Gao Y.C."/>
            <person name="Liu J.Z."/>
            <person name="Shao H.Z."/>
            <person name="Wang X."/>
            <person name="Wang C.C."/>
            <person name="Yang T.C."/>
            <person name="Huo Q.B."/>
            <person name="Li W."/>
            <person name="Chen H.Y."/>
            <person name="Chen S.E."/>
            <person name="Zhou L.G."/>
            <person name="Ni X.B."/>
            <person name="Tian J.H."/>
            <person name="Sheng Y."/>
            <person name="Liu T."/>
            <person name="Pan Y.S."/>
            <person name="Xia L.Y."/>
            <person name="Li J."/>
            <person name="Zhao F."/>
            <person name="Cao W.C."/>
        </authorList>
    </citation>
    <scope>NUCLEOTIDE SEQUENCE</scope>
    <source>
        <strain evidence="5">Rmic-2018</strain>
    </source>
</reference>
<dbReference type="PROSITE" id="PS50132">
    <property type="entry name" value="RGS"/>
    <property type="match status" value="1"/>
</dbReference>
<dbReference type="PANTHER" id="PTHR45746:SF5">
    <property type="entry name" value="REGULATOR OF G-PROTEIN SIGNALING 7"/>
    <property type="match status" value="1"/>
</dbReference>
<dbReference type="GO" id="GO:0005886">
    <property type="term" value="C:plasma membrane"/>
    <property type="evidence" value="ECO:0007669"/>
    <property type="project" value="TreeGrafter"/>
</dbReference>
<dbReference type="PRINTS" id="PR01301">
    <property type="entry name" value="RGSPROTEIN"/>
</dbReference>
<dbReference type="InterPro" id="IPR000591">
    <property type="entry name" value="DEP_dom"/>
</dbReference>
<dbReference type="Pfam" id="PF00631">
    <property type="entry name" value="G-gamma"/>
    <property type="match status" value="1"/>
</dbReference>
<dbReference type="InterPro" id="IPR015898">
    <property type="entry name" value="G-protein_gamma-like_dom"/>
</dbReference>
<accession>A0A9J6EUH3</accession>
<dbReference type="SUPFAM" id="SSF48097">
    <property type="entry name" value="Regulator of G-protein signaling, RGS"/>
    <property type="match status" value="1"/>
</dbReference>
<dbReference type="OrthoDB" id="196547at2759"/>
<dbReference type="Pfam" id="PF00610">
    <property type="entry name" value="DEP"/>
    <property type="match status" value="1"/>
</dbReference>
<dbReference type="SUPFAM" id="SSF48670">
    <property type="entry name" value="Transducin (heterotrimeric G protein), gamma chain"/>
    <property type="match status" value="1"/>
</dbReference>
<dbReference type="SMART" id="SM01224">
    <property type="entry name" value="G_gamma"/>
    <property type="match status" value="1"/>
</dbReference>
<dbReference type="VEuPathDB" id="VectorBase:LOC119179695"/>
<reference evidence="5" key="2">
    <citation type="submission" date="2021-09" db="EMBL/GenBank/DDBJ databases">
        <authorList>
            <person name="Jia N."/>
            <person name="Wang J."/>
            <person name="Shi W."/>
            <person name="Du L."/>
            <person name="Sun Y."/>
            <person name="Zhan W."/>
            <person name="Jiang J."/>
            <person name="Wang Q."/>
            <person name="Zhang B."/>
            <person name="Ji P."/>
            <person name="Sakyi L.B."/>
            <person name="Cui X."/>
            <person name="Yuan T."/>
            <person name="Jiang B."/>
            <person name="Yang W."/>
            <person name="Lam T.T.-Y."/>
            <person name="Chang Q."/>
            <person name="Ding S."/>
            <person name="Wang X."/>
            <person name="Zhu J."/>
            <person name="Ruan X."/>
            <person name="Zhao L."/>
            <person name="Wei J."/>
            <person name="Que T."/>
            <person name="Du C."/>
            <person name="Cheng J."/>
            <person name="Dai P."/>
            <person name="Han X."/>
            <person name="Huang E."/>
            <person name="Gao Y."/>
            <person name="Liu J."/>
            <person name="Shao H."/>
            <person name="Ye R."/>
            <person name="Li L."/>
            <person name="Wei W."/>
            <person name="Wang X."/>
            <person name="Wang C."/>
            <person name="Huo Q."/>
            <person name="Li W."/>
            <person name="Guo W."/>
            <person name="Chen H."/>
            <person name="Chen S."/>
            <person name="Zhou L."/>
            <person name="Zhou L."/>
            <person name="Ni X."/>
            <person name="Tian J."/>
            <person name="Zhou Y."/>
            <person name="Sheng Y."/>
            <person name="Liu T."/>
            <person name="Pan Y."/>
            <person name="Xia L."/>
            <person name="Li J."/>
            <person name="Zhao F."/>
            <person name="Cao W."/>
        </authorList>
    </citation>
    <scope>NUCLEOTIDE SEQUENCE</scope>
    <source>
        <strain evidence="5">Rmic-2018</strain>
        <tissue evidence="5">Larvae</tissue>
    </source>
</reference>
<dbReference type="Gene3D" id="1.10.167.10">
    <property type="entry name" value="Regulator of G-protein Signalling 4, domain 2"/>
    <property type="match status" value="1"/>
</dbReference>
<dbReference type="GO" id="GO:0008277">
    <property type="term" value="P:regulation of G protein-coupled receptor signaling pathway"/>
    <property type="evidence" value="ECO:0007669"/>
    <property type="project" value="InterPro"/>
</dbReference>
<sequence>MEGKETPPDDSCKEPVLAKMEALVREMQHPDTGVPVRSQKLFLTSIPSAFLGYDVVEWLTDNLDIEDQNPVAAEALHLANLLCQYGYFFPVSDNAKTFAIRDDSTLYRFQTPYFWPSRYQPDNTDYAIYLCKRALKNKPKYALEEYEQEALQRLKKLLYHKWEFICMQAQEQAALAKERKKTDKLILQSQERAYWRIHRPPPGCTSCLEKSPVPNKRGPPKKKTKDDLKREIEILKRNLARSRTKVSQILARCEQYQCFDSFIVPPYPGNPWITDDPTLWALESSTAEVPTERRLQRWNLSLEELLADPMGAHEFEQYLRTEYSHENILFWKAVQDLRHGSQQDMPRKVAAIYEEFLCRGSPCEVNLDSETLERTQQEVHERPTRFSLDAAQHHVFALMKKDTYTRFTRSEHFRRLMAKAQALQQAQGQRKRFFHFGSSTKKKTSVCGPLVGTLPTNFPGGTSLTGNSLVNVGASTSSTGVTGMPGGVASSMMISGITTSATSPTATRSSGRPLSGSTVDLRNASERRDEVVGAVGGAAGGFSGRHSHSTSDLHKLEAPSSCSPHGHVVARFSWGSREPMEEDANSSTLKVPRWSHRASDPEALLPQLGLQMDSWDRSSLRMNDVQETTKNSAAQQQSPPPPTTPKTTATLP</sequence>
<feature type="region of interest" description="Disordered" evidence="2">
    <location>
        <begin position="500"/>
        <end position="523"/>
    </location>
</feature>
<dbReference type="Gene3D" id="1.10.1240.60">
    <property type="match status" value="1"/>
</dbReference>
<dbReference type="SMART" id="SM00224">
    <property type="entry name" value="GGL"/>
    <property type="match status" value="1"/>
</dbReference>
<dbReference type="InterPro" id="IPR047017">
    <property type="entry name" value="RGS6/7/9/11_DHEX_sf"/>
</dbReference>
<evidence type="ECO:0000313" key="5">
    <source>
        <dbReference type="EMBL" id="KAH8037993.1"/>
    </source>
</evidence>
<dbReference type="InterPro" id="IPR047016">
    <property type="entry name" value="RGS6/7/9/11"/>
</dbReference>
<dbReference type="SMART" id="SM00049">
    <property type="entry name" value="DEP"/>
    <property type="match status" value="1"/>
</dbReference>
<dbReference type="InterPro" id="IPR036390">
    <property type="entry name" value="WH_DNA-bd_sf"/>
</dbReference>
<dbReference type="SMART" id="SM00315">
    <property type="entry name" value="RGS"/>
    <property type="match status" value="1"/>
</dbReference>
<dbReference type="CDD" id="cd04450">
    <property type="entry name" value="DEP_RGS7-like"/>
    <property type="match status" value="1"/>
</dbReference>
<proteinExistence type="predicted"/>
<dbReference type="InterPro" id="IPR036388">
    <property type="entry name" value="WH-like_DNA-bd_sf"/>
</dbReference>
<dbReference type="GO" id="GO:0043005">
    <property type="term" value="C:neuron projection"/>
    <property type="evidence" value="ECO:0007669"/>
    <property type="project" value="TreeGrafter"/>
</dbReference>
<feature type="compositionally biased region" description="Low complexity" evidence="2">
    <location>
        <begin position="500"/>
        <end position="513"/>
    </location>
</feature>
<comment type="caution">
    <text evidence="5">The sequence shown here is derived from an EMBL/GenBank/DDBJ whole genome shotgun (WGS) entry which is preliminary data.</text>
</comment>
<dbReference type="InterPro" id="IPR036305">
    <property type="entry name" value="RGS_sf"/>
</dbReference>
<evidence type="ECO:0000259" key="3">
    <source>
        <dbReference type="PROSITE" id="PS50132"/>
    </source>
</evidence>
<dbReference type="PANTHER" id="PTHR45746">
    <property type="entry name" value="LP21163P"/>
    <property type="match status" value="1"/>
</dbReference>
<keyword evidence="1" id="KW-0734">Signal transduction inhibitor</keyword>
<gene>
    <name evidence="5" type="ORF">HPB51_020513</name>
</gene>
<dbReference type="GO" id="GO:0005737">
    <property type="term" value="C:cytoplasm"/>
    <property type="evidence" value="ECO:0007669"/>
    <property type="project" value="TreeGrafter"/>
</dbReference>
<dbReference type="PROSITE" id="PS50186">
    <property type="entry name" value="DEP"/>
    <property type="match status" value="1"/>
</dbReference>
<dbReference type="SUPFAM" id="SSF46785">
    <property type="entry name" value="Winged helix' DNA-binding domain"/>
    <property type="match status" value="1"/>
</dbReference>
<evidence type="ECO:0000313" key="6">
    <source>
        <dbReference type="Proteomes" id="UP000821866"/>
    </source>
</evidence>